<dbReference type="Pfam" id="PF26045">
    <property type="entry name" value="OB_2TM_halo"/>
    <property type="match status" value="1"/>
</dbReference>
<dbReference type="KEGG" id="ssai:N0B31_11095"/>
<evidence type="ECO:0000313" key="1">
    <source>
        <dbReference type="EMBL" id="UWM56820.1"/>
    </source>
</evidence>
<sequence>MSRSPLLRAVLLVAVLGAQFGLLLWGGTLVGSLDDPYPNEYAIALDYDRHVGREVTVTAEVVSTDPLVVYEAFQYKDVRLTVDGADVDASVGDRLVVFGVLQPDGRLEAVRAYTVPDSGLRYAYTVSALAGLWVLARLVRGWRIDTDGWGLAPREEREGGARDA</sequence>
<dbReference type="RefSeq" id="WP_260643934.1">
    <property type="nucleotide sequence ID" value="NZ_CP104003.1"/>
</dbReference>
<dbReference type="GeneID" id="74942975"/>
<reference evidence="1" key="1">
    <citation type="submission" date="2022-09" db="EMBL/GenBank/DDBJ databases">
        <title>Diverse halophilic archaea isolated from saline environments.</title>
        <authorList>
            <person name="Cui H.-L."/>
        </authorList>
    </citation>
    <scope>NUCLEOTIDE SEQUENCE</scope>
    <source>
        <strain evidence="1">ZS-35-S2</strain>
    </source>
</reference>
<keyword evidence="2" id="KW-1185">Reference proteome</keyword>
<name>A0A9E7U6U9_9EURY</name>
<dbReference type="Proteomes" id="UP001057580">
    <property type="component" value="Chromosome"/>
</dbReference>
<dbReference type="EMBL" id="CP104003">
    <property type="protein sequence ID" value="UWM56820.1"/>
    <property type="molecule type" value="Genomic_DNA"/>
</dbReference>
<evidence type="ECO:0000313" key="2">
    <source>
        <dbReference type="Proteomes" id="UP001057580"/>
    </source>
</evidence>
<dbReference type="InterPro" id="IPR058927">
    <property type="entry name" value="OB_2TM"/>
</dbReference>
<proteinExistence type="predicted"/>
<organism evidence="1 2">
    <name type="scientific">Salinirubellus salinus</name>
    <dbReference type="NCBI Taxonomy" id="1364945"/>
    <lineage>
        <taxon>Archaea</taxon>
        <taxon>Methanobacteriati</taxon>
        <taxon>Methanobacteriota</taxon>
        <taxon>Stenosarchaea group</taxon>
        <taxon>Halobacteria</taxon>
        <taxon>Halobacteriales</taxon>
        <taxon>Natronomonadaceae</taxon>
        <taxon>Salinirubellus</taxon>
    </lineage>
</organism>
<accession>A0A9E7U6U9</accession>
<dbReference type="AlphaFoldDB" id="A0A9E7U6U9"/>
<gene>
    <name evidence="1" type="ORF">N0B31_11095</name>
</gene>
<protein>
    <submittedName>
        <fullName evidence="1">Uncharacterized protein</fullName>
    </submittedName>
</protein>